<accession>A0AAD6WPF0</accession>
<feature type="domain" description="CxC2-like cysteine cluster KDZ transposase-associated" evidence="2">
    <location>
        <begin position="94"/>
        <end position="157"/>
    </location>
</feature>
<sequence>MSPVPPRTPAVDPPPTPPFPFHETSTSTKEDALPTPAYESTPAYDEEGAEAPPTPSPLDEFKAEEAIFATLLLELHYSDQLDTPCACGRGKTRKYCGCRDAAPNSSSFYARGIFPGSVKEPKTGFTLILLELFRQYRCRGKSSAYNFALVLQRMTDSFFGDSVPDIYDSLLLVSRFHQYLDILIRRGHAHDVDVPLPGEADRPYPNRPIGYLGMQCAACPERGVNMPLDVNISVGSRHLIAHNMTLDGNFKANLFFKRDKGSETALTDGRMYFALESEYQKIAKEHVVHKEDTDVPCNNHIGSIWHQGLVKSGKVARSGVVACACDHTVLGALIDLLVGEGFVFGTYALRELLRHMNSPPHEAKRQNPTTLSYDSLCSFIKNLLRRAMEVFPDEKWLHELLKVSEGQIPADHINGHGVDCRTIWQAVYFACRGHFYGESAEAIWAFINALGASTRQMTGPGRHDLMNVVFDFWNTRKVYDQAQLLAAERVDALRLFELHMAVVEDLSRQHATDVPAWSRLPWKCTKDAKGRLQSVYQHKVNGVLGIETVVASMIADERVRDAEDAGLEARSSVAQWIRDGIFIDRSQTFVIALLNSHKEHPLPETWTTITSQREKLKIDLKNFRERQRHIYPRLTLSAMDEKEPELTALQLPSYRMKHGQRAASMRLTMEVLAVQAASLALSAVMKAREQDYRGQAGVTRSERNLQKANLMKNFEIAMYNRARQALIYLGHIADDSSRYPLLTARDTRRKETHLHRARGDSRLFDGTAWYLQSGAEADDGCGCFGGGDEDGGGGERGACSAHRNSGAQASKDKRPRRLRDIAPDDVEVAAQRRPRGKKGQQAKKKSNGWIWAWFEMVTTAAHGTDTTKLAQYKNESMRVQWFRAEAEMYRWLEQYERKHAEMLRVICRFRRDREVWSGLADRKQQEGGGRNGAASFGRAQAAMYKRLEHNATAIFKDPDHGAHQEWVSVTSLDELAVKVERWRESVFHWMDELDIYRIYKDEDFVGPAADLSPGTYFEQRRTEVPRVEPESLMDA</sequence>
<protein>
    <recommendedName>
        <fullName evidence="2">CxC2-like cysteine cluster KDZ transposase-associated domain-containing protein</fullName>
    </recommendedName>
</protein>
<dbReference type="InterPro" id="IPR040521">
    <property type="entry name" value="KDZ"/>
</dbReference>
<dbReference type="Pfam" id="PF18758">
    <property type="entry name" value="KDZ"/>
    <property type="match status" value="1"/>
</dbReference>
<dbReference type="EMBL" id="JARJCM010000631">
    <property type="protein sequence ID" value="KAJ7016044.1"/>
    <property type="molecule type" value="Genomic_DNA"/>
</dbReference>
<gene>
    <name evidence="3" type="ORF">C8F04DRAFT_1283056</name>
</gene>
<evidence type="ECO:0000313" key="4">
    <source>
        <dbReference type="Proteomes" id="UP001218188"/>
    </source>
</evidence>
<dbReference type="Proteomes" id="UP001218188">
    <property type="component" value="Unassembled WGS sequence"/>
</dbReference>
<feature type="compositionally biased region" description="Pro residues" evidence="1">
    <location>
        <begin position="1"/>
        <end position="20"/>
    </location>
</feature>
<proteinExistence type="predicted"/>
<evidence type="ECO:0000259" key="2">
    <source>
        <dbReference type="Pfam" id="PF18803"/>
    </source>
</evidence>
<organism evidence="3 4">
    <name type="scientific">Mycena alexandri</name>
    <dbReference type="NCBI Taxonomy" id="1745969"/>
    <lineage>
        <taxon>Eukaryota</taxon>
        <taxon>Fungi</taxon>
        <taxon>Dikarya</taxon>
        <taxon>Basidiomycota</taxon>
        <taxon>Agaricomycotina</taxon>
        <taxon>Agaricomycetes</taxon>
        <taxon>Agaricomycetidae</taxon>
        <taxon>Agaricales</taxon>
        <taxon>Marasmiineae</taxon>
        <taxon>Mycenaceae</taxon>
        <taxon>Mycena</taxon>
    </lineage>
</organism>
<dbReference type="InterPro" id="IPR041457">
    <property type="entry name" value="CxC2_KDZ-assoc"/>
</dbReference>
<comment type="caution">
    <text evidence="3">The sequence shown here is derived from an EMBL/GenBank/DDBJ whole genome shotgun (WGS) entry which is preliminary data.</text>
</comment>
<dbReference type="Pfam" id="PF18803">
    <property type="entry name" value="CxC2"/>
    <property type="match status" value="1"/>
</dbReference>
<name>A0AAD6WPF0_9AGAR</name>
<reference evidence="3" key="1">
    <citation type="submission" date="2023-03" db="EMBL/GenBank/DDBJ databases">
        <title>Massive genome expansion in bonnet fungi (Mycena s.s.) driven by repeated elements and novel gene families across ecological guilds.</title>
        <authorList>
            <consortium name="Lawrence Berkeley National Laboratory"/>
            <person name="Harder C.B."/>
            <person name="Miyauchi S."/>
            <person name="Viragh M."/>
            <person name="Kuo A."/>
            <person name="Thoen E."/>
            <person name="Andreopoulos B."/>
            <person name="Lu D."/>
            <person name="Skrede I."/>
            <person name="Drula E."/>
            <person name="Henrissat B."/>
            <person name="Morin E."/>
            <person name="Kohler A."/>
            <person name="Barry K."/>
            <person name="LaButti K."/>
            <person name="Morin E."/>
            <person name="Salamov A."/>
            <person name="Lipzen A."/>
            <person name="Mereny Z."/>
            <person name="Hegedus B."/>
            <person name="Baldrian P."/>
            <person name="Stursova M."/>
            <person name="Weitz H."/>
            <person name="Taylor A."/>
            <person name="Grigoriev I.V."/>
            <person name="Nagy L.G."/>
            <person name="Martin F."/>
            <person name="Kauserud H."/>
        </authorList>
    </citation>
    <scope>NUCLEOTIDE SEQUENCE</scope>
    <source>
        <strain evidence="3">CBHHK200</strain>
    </source>
</reference>
<evidence type="ECO:0000256" key="1">
    <source>
        <dbReference type="SAM" id="MobiDB-lite"/>
    </source>
</evidence>
<evidence type="ECO:0000313" key="3">
    <source>
        <dbReference type="EMBL" id="KAJ7016044.1"/>
    </source>
</evidence>
<feature type="region of interest" description="Disordered" evidence="1">
    <location>
        <begin position="1"/>
        <end position="58"/>
    </location>
</feature>
<feature type="compositionally biased region" description="Basic and acidic residues" evidence="1">
    <location>
        <begin position="1018"/>
        <end position="1029"/>
    </location>
</feature>
<feature type="compositionally biased region" description="Basic residues" evidence="1">
    <location>
        <begin position="832"/>
        <end position="844"/>
    </location>
</feature>
<dbReference type="AlphaFoldDB" id="A0AAD6WPF0"/>
<keyword evidence="4" id="KW-1185">Reference proteome</keyword>
<feature type="region of interest" description="Disordered" evidence="1">
    <location>
        <begin position="1016"/>
        <end position="1035"/>
    </location>
</feature>
<feature type="region of interest" description="Disordered" evidence="1">
    <location>
        <begin position="792"/>
        <end position="844"/>
    </location>
</feature>